<reference evidence="2 3" key="1">
    <citation type="journal article" date="2012" name="J. Bacteriol.">
        <title>Complete Genome Sequence of Providencia stuartii Clinical Isolate MRSN 2154.</title>
        <authorList>
            <person name="Clifford R.J."/>
            <person name="Hang J."/>
            <person name="Riley M.C."/>
            <person name="Onmus-Leone F."/>
            <person name="Kuschner R.A."/>
            <person name="Lesho E.P."/>
            <person name="Waterman P.E."/>
        </authorList>
    </citation>
    <scope>NUCLEOTIDE SEQUENCE [LARGE SCALE GENOMIC DNA]</scope>
    <source>
        <strain evidence="2 3">MRSN 2154</strain>
    </source>
</reference>
<dbReference type="HOGENOM" id="CLU_128802_0_0_6"/>
<dbReference type="Pfam" id="PF11162">
    <property type="entry name" value="DUF2946"/>
    <property type="match status" value="1"/>
</dbReference>
<reference evidence="3" key="2">
    <citation type="submission" date="2012-04" db="EMBL/GenBank/DDBJ databases">
        <title>Complete genome sequence of Providencia stuartii clinical isolate MRSN 2154.</title>
        <authorList>
            <person name="Clifford R.J."/>
            <person name="Hang J."/>
            <person name="Riley M.C."/>
            <person name="Onmus-Leone F."/>
            <person name="Kuschner R.A."/>
            <person name="Lesho E.P."/>
            <person name="Waterman P.E."/>
        </authorList>
    </citation>
    <scope>NUCLEOTIDE SEQUENCE [LARGE SCALE GENOMIC DNA]</scope>
    <source>
        <strain evidence="3">MRSN 2154</strain>
    </source>
</reference>
<protein>
    <recommendedName>
        <fullName evidence="4">DUF2946 domain-containing protein</fullName>
    </recommendedName>
</protein>
<feature type="transmembrane region" description="Helical" evidence="1">
    <location>
        <begin position="12"/>
        <end position="29"/>
    </location>
</feature>
<evidence type="ECO:0008006" key="4">
    <source>
        <dbReference type="Google" id="ProtNLM"/>
    </source>
</evidence>
<feature type="transmembrane region" description="Helical" evidence="1">
    <location>
        <begin position="85"/>
        <end position="106"/>
    </location>
</feature>
<name>A0A140NKM0_PROSM</name>
<keyword evidence="1" id="KW-0812">Transmembrane</keyword>
<sequence length="144" mass="16276">MHLHDRLRQFAAYLALLAVAMLFIAPLVSKSMMQMADCSSMENMAPHVMHHSHQGALLPEECHSNGMMNHLLMSGVGLSPMEDIACGYCQLLIHFPFIILFIAIAIRQLATLTTRIPLEPCIHPYLFRPWSLRFARAPPSLFSY</sequence>
<keyword evidence="1" id="KW-0472">Membrane</keyword>
<keyword evidence="1" id="KW-1133">Transmembrane helix</keyword>
<proteinExistence type="predicted"/>
<dbReference type="EMBL" id="CP003488">
    <property type="protein sequence ID" value="AFH92726.1"/>
    <property type="molecule type" value="Genomic_DNA"/>
</dbReference>
<evidence type="ECO:0000313" key="2">
    <source>
        <dbReference type="EMBL" id="AFH92726.1"/>
    </source>
</evidence>
<dbReference type="GeneID" id="93518425"/>
<evidence type="ECO:0000256" key="1">
    <source>
        <dbReference type="SAM" id="Phobius"/>
    </source>
</evidence>
<organism evidence="2 3">
    <name type="scientific">Providencia stuartii (strain MRSN 2154)</name>
    <dbReference type="NCBI Taxonomy" id="1157951"/>
    <lineage>
        <taxon>Bacteria</taxon>
        <taxon>Pseudomonadati</taxon>
        <taxon>Pseudomonadota</taxon>
        <taxon>Gammaproteobacteria</taxon>
        <taxon>Enterobacterales</taxon>
        <taxon>Morganellaceae</taxon>
        <taxon>Providencia</taxon>
    </lineage>
</organism>
<evidence type="ECO:0000313" key="3">
    <source>
        <dbReference type="Proteomes" id="UP000005012"/>
    </source>
</evidence>
<dbReference type="InterPro" id="IPR021333">
    <property type="entry name" value="DUF2946"/>
</dbReference>
<accession>A0A140NKM0</accession>
<gene>
    <name evidence="2" type="ordered locus">S70_04225</name>
</gene>
<dbReference type="Proteomes" id="UP000005012">
    <property type="component" value="Chromosome"/>
</dbReference>
<dbReference type="KEGG" id="psi:S70_04225"/>
<dbReference type="RefSeq" id="WP_014656445.1">
    <property type="nucleotide sequence ID" value="NC_017731.1"/>
</dbReference>
<dbReference type="AlphaFoldDB" id="A0A140NKM0"/>
<dbReference type="PATRIC" id="fig|1157951.4.peg.836"/>
<dbReference type="OrthoDB" id="6507184at2"/>